<dbReference type="InterPro" id="IPR003696">
    <property type="entry name" value="Carbtransf_dom"/>
</dbReference>
<protein>
    <submittedName>
        <fullName evidence="4">Carbamoyltransferase</fullName>
    </submittedName>
</protein>
<dbReference type="RefSeq" id="WP_378984208.1">
    <property type="nucleotide sequence ID" value="NZ_JBHSBW010000009.1"/>
</dbReference>
<dbReference type="EMBL" id="JBHSBW010000009">
    <property type="protein sequence ID" value="MFC4211305.1"/>
    <property type="molecule type" value="Genomic_DNA"/>
</dbReference>
<dbReference type="InterPro" id="IPR051338">
    <property type="entry name" value="NodU/CmcH_Carbamoyltrnsfr"/>
</dbReference>
<reference evidence="5" key="1">
    <citation type="journal article" date="2019" name="Int. J. Syst. Evol. Microbiol.">
        <title>The Global Catalogue of Microorganisms (GCM) 10K type strain sequencing project: providing services to taxonomists for standard genome sequencing and annotation.</title>
        <authorList>
            <consortium name="The Broad Institute Genomics Platform"/>
            <consortium name="The Broad Institute Genome Sequencing Center for Infectious Disease"/>
            <person name="Wu L."/>
            <person name="Ma J."/>
        </authorList>
    </citation>
    <scope>NUCLEOTIDE SEQUENCE [LARGE SCALE GENOMIC DNA]</scope>
    <source>
        <strain evidence="5">CCM 8691</strain>
    </source>
</reference>
<keyword evidence="5" id="KW-1185">Reference proteome</keyword>
<dbReference type="Gene3D" id="3.90.870.20">
    <property type="entry name" value="Carbamoyltransferase, C-terminal domain"/>
    <property type="match status" value="1"/>
</dbReference>
<evidence type="ECO:0000259" key="2">
    <source>
        <dbReference type="Pfam" id="PF02543"/>
    </source>
</evidence>
<dbReference type="Pfam" id="PF16861">
    <property type="entry name" value="Carbam_trans_C"/>
    <property type="match status" value="1"/>
</dbReference>
<evidence type="ECO:0000256" key="1">
    <source>
        <dbReference type="ARBA" id="ARBA00006129"/>
    </source>
</evidence>
<dbReference type="PANTHER" id="PTHR34847">
    <property type="entry name" value="NODULATION PROTEIN U"/>
    <property type="match status" value="1"/>
</dbReference>
<evidence type="ECO:0000313" key="4">
    <source>
        <dbReference type="EMBL" id="MFC4211305.1"/>
    </source>
</evidence>
<organism evidence="4 5">
    <name type="scientific">Pedobacter lithocola</name>
    <dbReference type="NCBI Taxonomy" id="1908239"/>
    <lineage>
        <taxon>Bacteria</taxon>
        <taxon>Pseudomonadati</taxon>
        <taxon>Bacteroidota</taxon>
        <taxon>Sphingobacteriia</taxon>
        <taxon>Sphingobacteriales</taxon>
        <taxon>Sphingobacteriaceae</taxon>
        <taxon>Pedobacter</taxon>
    </lineage>
</organism>
<gene>
    <name evidence="4" type="ORF">ACFOWA_08945</name>
</gene>
<dbReference type="InterPro" id="IPR038152">
    <property type="entry name" value="Carbam_trans_C_sf"/>
</dbReference>
<evidence type="ECO:0000313" key="5">
    <source>
        <dbReference type="Proteomes" id="UP001595789"/>
    </source>
</evidence>
<sequence>MYILGINAFHGDSAACIYKDGTLIAATEEERFRRIKHWAGFPSMSIQFCLNEAGIDIRDVDHIAISRNPKANFTKKVFTALKNRLSIKNINDRLQNLKKAKSIEDQFIMHFGLKPNELKGKIHNVEHHRTHLASAFFASPFDESAILSIDGFGDFTSTMIATGKSNKISVLDTVSYPHSLGLFYTALTQFLGFPHYGDEYKVMGLAPYGEPAYELEIQELVHLKSNGLFELNLKYFTHTKNGVQMVWNNGIPEVEAVFSEELILLLGPARKYDEPISQRHKNIAASVQKVTEKVIIHILKHLQKNTGLKKICIAGGVAQNSVANGKILQQTEFEHIYIPPAGHDAGTCLGAALWVYNQLLQKPRTVPMLHAYFGSKFDNTYIEDLLNSKNIKYLKPSIDEYYELIIKCLKNEGVVGWFQGRAEFGPRALGHRSILADPRNAKAKDIINSKIKRRESFRPFAPSILSEFVDEYFEQSDDVPFMEKVFKIKKNKVDCIPAVTHVDGTGRLQTVHAETDERYHKLIYSFYKQTGVPILLNTSFNENEPIVNTPEEALDCFLRTKMDMLVMEDIIVLR</sequence>
<name>A0ABV8P7M8_9SPHI</name>
<feature type="domain" description="Carbamoyltransferase" evidence="2">
    <location>
        <begin position="3"/>
        <end position="353"/>
    </location>
</feature>
<comment type="caution">
    <text evidence="4">The sequence shown here is derived from an EMBL/GenBank/DDBJ whole genome shotgun (WGS) entry which is preliminary data.</text>
</comment>
<evidence type="ECO:0000259" key="3">
    <source>
        <dbReference type="Pfam" id="PF16861"/>
    </source>
</evidence>
<dbReference type="InterPro" id="IPR043129">
    <property type="entry name" value="ATPase_NBD"/>
</dbReference>
<dbReference type="InterPro" id="IPR031730">
    <property type="entry name" value="Carbam_trans_C"/>
</dbReference>
<dbReference type="SUPFAM" id="SSF53067">
    <property type="entry name" value="Actin-like ATPase domain"/>
    <property type="match status" value="1"/>
</dbReference>
<dbReference type="CDD" id="cd24098">
    <property type="entry name" value="ASKHA_NBD_TobZ_N"/>
    <property type="match status" value="1"/>
</dbReference>
<dbReference type="Gene3D" id="3.30.420.40">
    <property type="match status" value="2"/>
</dbReference>
<dbReference type="PANTHER" id="PTHR34847:SF1">
    <property type="entry name" value="NODULATION PROTEIN U"/>
    <property type="match status" value="1"/>
</dbReference>
<proteinExistence type="inferred from homology"/>
<comment type="similarity">
    <text evidence="1">Belongs to the NodU/CmcH family.</text>
</comment>
<dbReference type="Proteomes" id="UP001595789">
    <property type="component" value="Unassembled WGS sequence"/>
</dbReference>
<feature type="domain" description="Carbamoyltransferase C-terminal" evidence="3">
    <location>
        <begin position="408"/>
        <end position="572"/>
    </location>
</feature>
<dbReference type="Pfam" id="PF02543">
    <property type="entry name" value="Carbam_trans_N"/>
    <property type="match status" value="1"/>
</dbReference>
<accession>A0ABV8P7M8</accession>